<reference evidence="6" key="1">
    <citation type="submission" date="2016-10" db="EMBL/GenBank/DDBJ databases">
        <authorList>
            <person name="Varghese N."/>
            <person name="Submissions S."/>
        </authorList>
    </citation>
    <scope>NUCLEOTIDE SEQUENCE [LARGE SCALE GENOMIC DNA]</scope>
    <source>
        <strain evidence="6">CGMCC 1.6963</strain>
    </source>
</reference>
<feature type="transmembrane region" description="Helical" evidence="2">
    <location>
        <begin position="20"/>
        <end position="39"/>
    </location>
</feature>
<feature type="domain" description="HD-GYP" evidence="4">
    <location>
        <begin position="242"/>
        <end position="437"/>
    </location>
</feature>
<feature type="transmembrane region" description="Helical" evidence="2">
    <location>
        <begin position="219"/>
        <end position="236"/>
    </location>
</feature>
<dbReference type="Gene3D" id="1.10.3210.10">
    <property type="entry name" value="Hypothetical protein af1432"/>
    <property type="match status" value="1"/>
</dbReference>
<proteinExistence type="predicted"/>
<accession>A0A1H9RN20</accession>
<evidence type="ECO:0000256" key="1">
    <source>
        <dbReference type="SAM" id="MobiDB-lite"/>
    </source>
</evidence>
<dbReference type="InterPro" id="IPR003607">
    <property type="entry name" value="HD/PDEase_dom"/>
</dbReference>
<keyword evidence="2" id="KW-1133">Transmembrane helix</keyword>
<feature type="transmembrane region" description="Helical" evidence="2">
    <location>
        <begin position="195"/>
        <end position="213"/>
    </location>
</feature>
<dbReference type="SMART" id="SM00471">
    <property type="entry name" value="HDc"/>
    <property type="match status" value="1"/>
</dbReference>
<dbReference type="CDD" id="cd00077">
    <property type="entry name" value="HDc"/>
    <property type="match status" value="1"/>
</dbReference>
<sequence length="482" mass="51206">MTAGTSGDKPARGDKASTQAFVISVACLALVLLAAGWVLTGGPYDWGALLVLATLGVFSWVVRDPDIGTRVQISLTSVILLASAVIVGPVGAGLVGAASTAVVPRRAPLIVRMFNIALGSVIGSIGGLVYLAAHGTKDLADLDGALAIVAWVGLPLIVADIAQCLVNAVLLAGIMRVANGIPMRSQIIKLLSTTGLAYVGYGIIGFLFVVLWIPAGVGWFSAVLVLAPLTVAQWAFRQYGDEVRAHERTLDALVASIEAKDPASAGHSARVAQLCEWMADALGLGFRETQEVRTAGMLHDLGKLAIPSRVLRLPRERNEAEQQVMAEHPIHAVDMLGDIEFVRGSLDAIAHHHERYDGRGYPFGLAGEKIPLAARIIAVADAFDALTTERSYRAPFSPAEAMAELHRRAGTHLDPQVVTALERALARHTWAVTERSVEQLAASGANRDHDDPETSDAYAARADLRSHLARTAERQLPVRAES</sequence>
<dbReference type="InterPro" id="IPR052020">
    <property type="entry name" value="Cyclic_di-GMP/3'3'-cGAMP_PDE"/>
</dbReference>
<keyword evidence="2" id="KW-0472">Membrane</keyword>
<evidence type="ECO:0000259" key="3">
    <source>
        <dbReference type="PROSITE" id="PS51831"/>
    </source>
</evidence>
<name>A0A1H9RN20_9MICO</name>
<dbReference type="SUPFAM" id="SSF109604">
    <property type="entry name" value="HD-domain/PDEase-like"/>
    <property type="match status" value="1"/>
</dbReference>
<dbReference type="EMBL" id="FOHB01000001">
    <property type="protein sequence ID" value="SER74017.1"/>
    <property type="molecule type" value="Genomic_DNA"/>
</dbReference>
<organism evidence="5 6">
    <name type="scientific">Pedococcus cremeus</name>
    <dbReference type="NCBI Taxonomy" id="587636"/>
    <lineage>
        <taxon>Bacteria</taxon>
        <taxon>Bacillati</taxon>
        <taxon>Actinomycetota</taxon>
        <taxon>Actinomycetes</taxon>
        <taxon>Micrococcales</taxon>
        <taxon>Intrasporangiaceae</taxon>
        <taxon>Pedococcus</taxon>
    </lineage>
</organism>
<dbReference type="PROSITE" id="PS51832">
    <property type="entry name" value="HD_GYP"/>
    <property type="match status" value="1"/>
</dbReference>
<evidence type="ECO:0000256" key="2">
    <source>
        <dbReference type="SAM" id="Phobius"/>
    </source>
</evidence>
<keyword evidence="6" id="KW-1185">Reference proteome</keyword>
<dbReference type="Proteomes" id="UP000199019">
    <property type="component" value="Unassembled WGS sequence"/>
</dbReference>
<dbReference type="InterPro" id="IPR006674">
    <property type="entry name" value="HD_domain"/>
</dbReference>
<feature type="region of interest" description="Disordered" evidence="1">
    <location>
        <begin position="441"/>
        <end position="464"/>
    </location>
</feature>
<gene>
    <name evidence="5" type="ORF">SAMN05216199_1048</name>
</gene>
<feature type="transmembrane region" description="Helical" evidence="2">
    <location>
        <begin position="46"/>
        <end position="63"/>
    </location>
</feature>
<feature type="transmembrane region" description="Helical" evidence="2">
    <location>
        <begin position="109"/>
        <end position="133"/>
    </location>
</feature>
<protein>
    <submittedName>
        <fullName evidence="5">HD domain-containing protein</fullName>
    </submittedName>
</protein>
<dbReference type="InterPro" id="IPR037522">
    <property type="entry name" value="HD_GYP_dom"/>
</dbReference>
<feature type="domain" description="HD" evidence="3">
    <location>
        <begin position="264"/>
        <end position="386"/>
    </location>
</feature>
<dbReference type="AlphaFoldDB" id="A0A1H9RN20"/>
<evidence type="ECO:0000259" key="4">
    <source>
        <dbReference type="PROSITE" id="PS51832"/>
    </source>
</evidence>
<keyword evidence="2" id="KW-0812">Transmembrane</keyword>
<dbReference type="OrthoDB" id="9802066at2"/>
<feature type="transmembrane region" description="Helical" evidence="2">
    <location>
        <begin position="145"/>
        <end position="174"/>
    </location>
</feature>
<evidence type="ECO:0000313" key="6">
    <source>
        <dbReference type="Proteomes" id="UP000199019"/>
    </source>
</evidence>
<dbReference type="STRING" id="587636.SAMN05216199_1048"/>
<feature type="transmembrane region" description="Helical" evidence="2">
    <location>
        <begin position="75"/>
        <end position="97"/>
    </location>
</feature>
<dbReference type="Pfam" id="PF13487">
    <property type="entry name" value="HD_5"/>
    <property type="match status" value="1"/>
</dbReference>
<dbReference type="PROSITE" id="PS51831">
    <property type="entry name" value="HD"/>
    <property type="match status" value="1"/>
</dbReference>
<dbReference type="PANTHER" id="PTHR45228:SF4">
    <property type="entry name" value="LIPOPROTEIN"/>
    <property type="match status" value="1"/>
</dbReference>
<dbReference type="PANTHER" id="PTHR45228">
    <property type="entry name" value="CYCLIC DI-GMP PHOSPHODIESTERASE TM_0186-RELATED"/>
    <property type="match status" value="1"/>
</dbReference>
<evidence type="ECO:0000313" key="5">
    <source>
        <dbReference type="EMBL" id="SER74017.1"/>
    </source>
</evidence>